<dbReference type="InterPro" id="IPR001789">
    <property type="entry name" value="Sig_transdc_resp-reg_receiver"/>
</dbReference>
<dbReference type="EC" id="2.7.7.65" evidence="2"/>
<protein>
    <recommendedName>
        <fullName evidence="2">diguanylate cyclase</fullName>
        <ecNumber evidence="2">2.7.7.65</ecNumber>
    </recommendedName>
</protein>
<dbReference type="EMBL" id="LT960612">
    <property type="protein sequence ID" value="SON53333.1"/>
    <property type="molecule type" value="Genomic_DNA"/>
</dbReference>
<dbReference type="PANTHER" id="PTHR45138:SF9">
    <property type="entry name" value="DIGUANYLATE CYCLASE DGCM-RELATED"/>
    <property type="match status" value="1"/>
</dbReference>
<accession>A0A2N8ZN36</accession>
<evidence type="ECO:0000259" key="7">
    <source>
        <dbReference type="PROSITE" id="PS50887"/>
    </source>
</evidence>
<proteinExistence type="predicted"/>
<feature type="coiled-coil region" evidence="5">
    <location>
        <begin position="119"/>
        <end position="153"/>
    </location>
</feature>
<name>A0A2N8ZN36_9VIBR</name>
<dbReference type="InterPro" id="IPR011006">
    <property type="entry name" value="CheY-like_superfamily"/>
</dbReference>
<keyword evidence="5" id="KW-0175">Coiled coil</keyword>
<evidence type="ECO:0000259" key="6">
    <source>
        <dbReference type="PROSITE" id="PS50110"/>
    </source>
</evidence>
<evidence type="ECO:0000313" key="9">
    <source>
        <dbReference type="Proteomes" id="UP000235828"/>
    </source>
</evidence>
<gene>
    <name evidence="8" type="ORF">VTAP4600_B1722</name>
</gene>
<dbReference type="PROSITE" id="PS50887">
    <property type="entry name" value="GGDEF"/>
    <property type="match status" value="1"/>
</dbReference>
<dbReference type="AlphaFoldDB" id="A0A2N8ZN36"/>
<dbReference type="PANTHER" id="PTHR45138">
    <property type="entry name" value="REGULATORY COMPONENTS OF SENSORY TRANSDUCTION SYSTEM"/>
    <property type="match status" value="1"/>
</dbReference>
<dbReference type="Gene3D" id="3.30.70.270">
    <property type="match status" value="1"/>
</dbReference>
<dbReference type="SMART" id="SM00267">
    <property type="entry name" value="GGDEF"/>
    <property type="match status" value="1"/>
</dbReference>
<dbReference type="GO" id="GO:0052621">
    <property type="term" value="F:diguanylate cyclase activity"/>
    <property type="evidence" value="ECO:0007669"/>
    <property type="project" value="UniProtKB-EC"/>
</dbReference>
<dbReference type="GO" id="GO:0000160">
    <property type="term" value="P:phosphorelay signal transduction system"/>
    <property type="evidence" value="ECO:0007669"/>
    <property type="project" value="InterPro"/>
</dbReference>
<dbReference type="GO" id="GO:1902201">
    <property type="term" value="P:negative regulation of bacterial-type flagellum-dependent cell motility"/>
    <property type="evidence" value="ECO:0007669"/>
    <property type="project" value="TreeGrafter"/>
</dbReference>
<dbReference type="Proteomes" id="UP000235828">
    <property type="component" value="Chromosome B"/>
</dbReference>
<dbReference type="Pfam" id="PF00072">
    <property type="entry name" value="Response_reg"/>
    <property type="match status" value="1"/>
</dbReference>
<dbReference type="InterPro" id="IPR000160">
    <property type="entry name" value="GGDEF_dom"/>
</dbReference>
<comment type="catalytic activity">
    <reaction evidence="3">
        <text>2 GTP = 3',3'-c-di-GMP + 2 diphosphate</text>
        <dbReference type="Rhea" id="RHEA:24898"/>
        <dbReference type="ChEBI" id="CHEBI:33019"/>
        <dbReference type="ChEBI" id="CHEBI:37565"/>
        <dbReference type="ChEBI" id="CHEBI:58805"/>
        <dbReference type="EC" id="2.7.7.65"/>
    </reaction>
</comment>
<dbReference type="InterPro" id="IPR050469">
    <property type="entry name" value="Diguanylate_Cyclase"/>
</dbReference>
<dbReference type="SUPFAM" id="SSF52172">
    <property type="entry name" value="CheY-like"/>
    <property type="match status" value="1"/>
</dbReference>
<dbReference type="InterPro" id="IPR029787">
    <property type="entry name" value="Nucleotide_cyclase"/>
</dbReference>
<dbReference type="SMART" id="SM00448">
    <property type="entry name" value="REC"/>
    <property type="match status" value="1"/>
</dbReference>
<dbReference type="Gene3D" id="3.40.50.2300">
    <property type="match status" value="1"/>
</dbReference>
<evidence type="ECO:0000256" key="5">
    <source>
        <dbReference type="SAM" id="Coils"/>
    </source>
</evidence>
<evidence type="ECO:0000256" key="1">
    <source>
        <dbReference type="ARBA" id="ARBA00001946"/>
    </source>
</evidence>
<dbReference type="CDD" id="cd17546">
    <property type="entry name" value="REC_hyHK_CKI1_RcsC-like"/>
    <property type="match status" value="1"/>
</dbReference>
<keyword evidence="9" id="KW-1185">Reference proteome</keyword>
<dbReference type="Pfam" id="PF00990">
    <property type="entry name" value="GGDEF"/>
    <property type="match status" value="1"/>
</dbReference>
<keyword evidence="4" id="KW-0597">Phosphoprotein</keyword>
<feature type="domain" description="Response regulatory" evidence="6">
    <location>
        <begin position="9"/>
        <end position="124"/>
    </location>
</feature>
<dbReference type="SUPFAM" id="SSF55073">
    <property type="entry name" value="Nucleotide cyclase"/>
    <property type="match status" value="1"/>
</dbReference>
<dbReference type="PROSITE" id="PS50110">
    <property type="entry name" value="RESPONSE_REGULATORY"/>
    <property type="match status" value="1"/>
</dbReference>
<dbReference type="KEGG" id="vta:B1722"/>
<feature type="modified residue" description="4-aspartylphosphate" evidence="4">
    <location>
        <position position="58"/>
    </location>
</feature>
<evidence type="ECO:0000256" key="2">
    <source>
        <dbReference type="ARBA" id="ARBA00012528"/>
    </source>
</evidence>
<dbReference type="CDD" id="cd01949">
    <property type="entry name" value="GGDEF"/>
    <property type="match status" value="1"/>
</dbReference>
<evidence type="ECO:0000256" key="3">
    <source>
        <dbReference type="ARBA" id="ARBA00034247"/>
    </source>
</evidence>
<reference evidence="8 9" key="1">
    <citation type="submission" date="2017-10" db="EMBL/GenBank/DDBJ databases">
        <authorList>
            <person name="Banno H."/>
            <person name="Chua N.-H."/>
        </authorList>
    </citation>
    <scope>NUCLEOTIDE SEQUENCE [LARGE SCALE GENOMIC DNA]</scope>
    <source>
        <strain evidence="8">Vibrio tapetis CECT4600</strain>
    </source>
</reference>
<comment type="cofactor">
    <cofactor evidence="1">
        <name>Mg(2+)</name>
        <dbReference type="ChEBI" id="CHEBI:18420"/>
    </cofactor>
</comment>
<dbReference type="FunFam" id="3.30.70.270:FF:000001">
    <property type="entry name" value="Diguanylate cyclase domain protein"/>
    <property type="match status" value="1"/>
</dbReference>
<organism evidence="8 9">
    <name type="scientific">Vibrio tapetis subsp. tapetis</name>
    <dbReference type="NCBI Taxonomy" id="1671868"/>
    <lineage>
        <taxon>Bacteria</taxon>
        <taxon>Pseudomonadati</taxon>
        <taxon>Pseudomonadota</taxon>
        <taxon>Gammaproteobacteria</taxon>
        <taxon>Vibrionales</taxon>
        <taxon>Vibrionaceae</taxon>
        <taxon>Vibrio</taxon>
    </lineage>
</organism>
<evidence type="ECO:0000313" key="8">
    <source>
        <dbReference type="EMBL" id="SON53333.1"/>
    </source>
</evidence>
<dbReference type="InterPro" id="IPR043128">
    <property type="entry name" value="Rev_trsase/Diguanyl_cyclase"/>
</dbReference>
<dbReference type="NCBIfam" id="TIGR00254">
    <property type="entry name" value="GGDEF"/>
    <property type="match status" value="1"/>
</dbReference>
<sequence length="319" mass="36068">MEISNTSIRILLVDDLQLERMQLGIRLKQLGHTVEVVESGAQALEVYTSFDPELVLLDISMPVMDGFEVAQEIRSRFKDWVPIIFLSSHEEPEMIAKAIEMGGDDYLVKPVNKMVLSAKLKAMQRIADMRRELKAVTAKLESVNSNLQQQVNEDGLTRIYNRRFIDSELAKMVTWHGRHGLPLTVVLLDVDYFKLYNDNYGHIEGDQCLQKIASRLDSSFVRAGEVVGRYGGEEFVVILSNSGVDYAEKQAERIGRAIEELAITHEKSSVSDFVTASQGVYSFVPKGNESLEFIFQQADVLLYEAKQNGRNRFVSNKGR</sequence>
<evidence type="ECO:0000256" key="4">
    <source>
        <dbReference type="PROSITE-ProRule" id="PRU00169"/>
    </source>
</evidence>
<feature type="domain" description="GGDEF" evidence="7">
    <location>
        <begin position="181"/>
        <end position="318"/>
    </location>
</feature>
<dbReference type="GO" id="GO:0005886">
    <property type="term" value="C:plasma membrane"/>
    <property type="evidence" value="ECO:0007669"/>
    <property type="project" value="TreeGrafter"/>
</dbReference>
<dbReference type="GO" id="GO:0043709">
    <property type="term" value="P:cell adhesion involved in single-species biofilm formation"/>
    <property type="evidence" value="ECO:0007669"/>
    <property type="project" value="TreeGrafter"/>
</dbReference>